<dbReference type="PROSITE" id="PS00501">
    <property type="entry name" value="SPASE_I_1"/>
    <property type="match status" value="1"/>
</dbReference>
<sequence length="203" mass="22967">MKDSSYKNNSETIKDKKQDKPLYQELLSTFVYIIIITGVFLLIRLYIVAPVSVEGSSMEPTLQDGDHLLLNKIGDIDRFDVIVFPAPEENGKQFIKRVIGLPGDEITFQDQTLFINGETIEEDYIDLSNVSDADLQSLNSDFSLDSLEDVEQVPEDSYFVLGDNRVNSKDSRSFGFIDKDNVTGKTSLRIWPLDRIGFIDSPE</sequence>
<comment type="subcellular location">
    <subcellularLocation>
        <location evidence="2">Cell membrane</location>
        <topology evidence="2">Single-pass type II membrane protein</topology>
    </subcellularLocation>
    <subcellularLocation>
        <location evidence="9">Membrane</location>
        <topology evidence="9">Single-pass type II membrane protein</topology>
    </subcellularLocation>
</comment>
<dbReference type="PRINTS" id="PR00727">
    <property type="entry name" value="LEADERPTASE"/>
</dbReference>
<dbReference type="GO" id="GO:0009003">
    <property type="term" value="F:signal peptidase activity"/>
    <property type="evidence" value="ECO:0007669"/>
    <property type="project" value="UniProtKB-EC"/>
</dbReference>
<dbReference type="PROSITE" id="PS00761">
    <property type="entry name" value="SPASE_I_3"/>
    <property type="match status" value="1"/>
</dbReference>
<proteinExistence type="inferred from homology"/>
<feature type="active site" evidence="7">
    <location>
        <position position="96"/>
    </location>
</feature>
<name>A0A511ATS4_9LACT</name>
<keyword evidence="12" id="KW-1185">Reference proteome</keyword>
<dbReference type="PROSITE" id="PS00760">
    <property type="entry name" value="SPASE_I_2"/>
    <property type="match status" value="1"/>
</dbReference>
<evidence type="ECO:0000313" key="11">
    <source>
        <dbReference type="EMBL" id="GEK91594.1"/>
    </source>
</evidence>
<keyword evidence="8" id="KW-0472">Membrane</keyword>
<reference evidence="11 12" key="1">
    <citation type="submission" date="2019-07" db="EMBL/GenBank/DDBJ databases">
        <title>Whole genome shotgun sequence of Alkalibacterium kapii NBRC 103247.</title>
        <authorList>
            <person name="Hosoyama A."/>
            <person name="Uohara A."/>
            <person name="Ohji S."/>
            <person name="Ichikawa N."/>
        </authorList>
    </citation>
    <scope>NUCLEOTIDE SEQUENCE [LARGE SCALE GENOMIC DNA]</scope>
    <source>
        <strain evidence="11 12">NBRC 103247</strain>
    </source>
</reference>
<evidence type="ECO:0000256" key="4">
    <source>
        <dbReference type="ARBA" id="ARBA00013208"/>
    </source>
</evidence>
<dbReference type="AlphaFoldDB" id="A0A511ATS4"/>
<dbReference type="Pfam" id="PF10502">
    <property type="entry name" value="Peptidase_S26"/>
    <property type="match status" value="1"/>
</dbReference>
<feature type="domain" description="Peptidase S26" evidence="10">
    <location>
        <begin position="28"/>
        <end position="191"/>
    </location>
</feature>
<keyword evidence="5 8" id="KW-0645">Protease</keyword>
<evidence type="ECO:0000256" key="7">
    <source>
        <dbReference type="PIRSR" id="PIRSR600223-1"/>
    </source>
</evidence>
<dbReference type="OrthoDB" id="9802919at2"/>
<protein>
    <recommendedName>
        <fullName evidence="4 8">Signal peptidase I</fullName>
        <ecNumber evidence="4 8">3.4.21.89</ecNumber>
    </recommendedName>
</protein>
<dbReference type="NCBIfam" id="TIGR02227">
    <property type="entry name" value="sigpep_I_bact"/>
    <property type="match status" value="1"/>
</dbReference>
<evidence type="ECO:0000256" key="5">
    <source>
        <dbReference type="ARBA" id="ARBA00022670"/>
    </source>
</evidence>
<evidence type="ECO:0000256" key="2">
    <source>
        <dbReference type="ARBA" id="ARBA00004401"/>
    </source>
</evidence>
<comment type="catalytic activity">
    <reaction evidence="1 8">
        <text>Cleavage of hydrophobic, N-terminal signal or leader sequences from secreted and periplasmic proteins.</text>
        <dbReference type="EC" id="3.4.21.89"/>
    </reaction>
</comment>
<evidence type="ECO:0000313" key="12">
    <source>
        <dbReference type="Proteomes" id="UP000321662"/>
    </source>
</evidence>
<dbReference type="InterPro" id="IPR019533">
    <property type="entry name" value="Peptidase_S26"/>
</dbReference>
<dbReference type="InterPro" id="IPR019757">
    <property type="entry name" value="Pept_S26A_signal_pept_1_Lys-AS"/>
</dbReference>
<comment type="similarity">
    <text evidence="3 9">Belongs to the peptidase S26 family.</text>
</comment>
<dbReference type="PANTHER" id="PTHR43390">
    <property type="entry name" value="SIGNAL PEPTIDASE I"/>
    <property type="match status" value="1"/>
</dbReference>
<dbReference type="GO" id="GO:0004252">
    <property type="term" value="F:serine-type endopeptidase activity"/>
    <property type="evidence" value="ECO:0007669"/>
    <property type="project" value="InterPro"/>
</dbReference>
<feature type="transmembrane region" description="Helical" evidence="8">
    <location>
        <begin position="26"/>
        <end position="47"/>
    </location>
</feature>
<evidence type="ECO:0000256" key="3">
    <source>
        <dbReference type="ARBA" id="ARBA00009370"/>
    </source>
</evidence>
<dbReference type="RefSeq" id="WP_146924420.1">
    <property type="nucleotide sequence ID" value="NZ_BJUY01000014.1"/>
</dbReference>
<dbReference type="Proteomes" id="UP000321662">
    <property type="component" value="Unassembled WGS sequence"/>
</dbReference>
<dbReference type="EMBL" id="BJUY01000014">
    <property type="protein sequence ID" value="GEK91594.1"/>
    <property type="molecule type" value="Genomic_DNA"/>
</dbReference>
<dbReference type="GO" id="GO:0005886">
    <property type="term" value="C:plasma membrane"/>
    <property type="evidence" value="ECO:0007669"/>
    <property type="project" value="UniProtKB-SubCell"/>
</dbReference>
<evidence type="ECO:0000256" key="8">
    <source>
        <dbReference type="RuleBase" id="RU003993"/>
    </source>
</evidence>
<gene>
    <name evidence="11" type="ORF">AKA01nite_12160</name>
</gene>
<evidence type="ECO:0000256" key="1">
    <source>
        <dbReference type="ARBA" id="ARBA00000677"/>
    </source>
</evidence>
<dbReference type="InterPro" id="IPR019756">
    <property type="entry name" value="Pept_S26A_signal_pept_1_Ser-AS"/>
</dbReference>
<keyword evidence="6 8" id="KW-0378">Hydrolase</keyword>
<feature type="active site" evidence="7">
    <location>
        <position position="57"/>
    </location>
</feature>
<comment type="caution">
    <text evidence="11">The sequence shown here is derived from an EMBL/GenBank/DDBJ whole genome shotgun (WGS) entry which is preliminary data.</text>
</comment>
<dbReference type="InterPro" id="IPR036286">
    <property type="entry name" value="LexA/Signal_pep-like_sf"/>
</dbReference>
<keyword evidence="8" id="KW-1133">Transmembrane helix</keyword>
<dbReference type="InterPro" id="IPR019758">
    <property type="entry name" value="Pept_S26A_signal_pept_1_CS"/>
</dbReference>
<accession>A0A511ATS4</accession>
<dbReference type="EC" id="3.4.21.89" evidence="4 8"/>
<dbReference type="InterPro" id="IPR000223">
    <property type="entry name" value="Pept_S26A_signal_pept_1"/>
</dbReference>
<organism evidence="11 12">
    <name type="scientific">Alkalibacterium kapii</name>
    <dbReference type="NCBI Taxonomy" id="426704"/>
    <lineage>
        <taxon>Bacteria</taxon>
        <taxon>Bacillati</taxon>
        <taxon>Bacillota</taxon>
        <taxon>Bacilli</taxon>
        <taxon>Lactobacillales</taxon>
        <taxon>Carnobacteriaceae</taxon>
        <taxon>Alkalibacterium</taxon>
    </lineage>
</organism>
<evidence type="ECO:0000256" key="9">
    <source>
        <dbReference type="RuleBase" id="RU362042"/>
    </source>
</evidence>
<evidence type="ECO:0000259" key="10">
    <source>
        <dbReference type="Pfam" id="PF10502"/>
    </source>
</evidence>
<keyword evidence="8" id="KW-0812">Transmembrane</keyword>
<dbReference type="PANTHER" id="PTHR43390:SF1">
    <property type="entry name" value="CHLOROPLAST PROCESSING PEPTIDASE"/>
    <property type="match status" value="1"/>
</dbReference>
<dbReference type="Gene3D" id="2.10.109.10">
    <property type="entry name" value="Umud Fragment, subunit A"/>
    <property type="match status" value="1"/>
</dbReference>
<dbReference type="SUPFAM" id="SSF51306">
    <property type="entry name" value="LexA/Signal peptidase"/>
    <property type="match status" value="1"/>
</dbReference>
<evidence type="ECO:0000256" key="6">
    <source>
        <dbReference type="ARBA" id="ARBA00022801"/>
    </source>
</evidence>
<dbReference type="GO" id="GO:0006465">
    <property type="term" value="P:signal peptide processing"/>
    <property type="evidence" value="ECO:0007669"/>
    <property type="project" value="InterPro"/>
</dbReference>
<dbReference type="CDD" id="cd06530">
    <property type="entry name" value="S26_SPase_I"/>
    <property type="match status" value="1"/>
</dbReference>